<protein>
    <submittedName>
        <fullName evidence="2">Uncharacterized protein</fullName>
    </submittedName>
</protein>
<dbReference type="Proteomes" id="UP000623467">
    <property type="component" value="Unassembled WGS sequence"/>
</dbReference>
<gene>
    <name evidence="2" type="ORF">MSAN_02414400</name>
</gene>
<evidence type="ECO:0000313" key="3">
    <source>
        <dbReference type="Proteomes" id="UP000623467"/>
    </source>
</evidence>
<dbReference type="EMBL" id="JACAZH010000054">
    <property type="protein sequence ID" value="KAF7333554.1"/>
    <property type="molecule type" value="Genomic_DNA"/>
</dbReference>
<name>A0A8H6X3H0_9AGAR</name>
<proteinExistence type="predicted"/>
<keyword evidence="3" id="KW-1185">Reference proteome</keyword>
<sequence>MGTNSNTTNSSSSRPSPSQPNSRPGSTSWRSWSPRFRLLVTPLSASSTASRASPSPARCGIASLVIPSFISLVTPPYTAFYLFSWLCFATSTNTPRYTTPSLTSSRRKYDIPAHPRCRHSPASSSPRGIISFGFDGVQLVCDFTLLAYRSTTRHFGADIGRENLCGVEGPLHTTPLVGSCVCFPVVGPWGSAATVFPQLADQVRAPGGRTPGALSVPVSSYLRLIVPEWGFLVPVSSRTLALLLRSFLGLDDCSSPRAPGLLVFRRERGRKQDGYVDASRKRSITAVSIRWS</sequence>
<reference evidence="2" key="1">
    <citation type="submission" date="2020-05" db="EMBL/GenBank/DDBJ databases">
        <title>Mycena genomes resolve the evolution of fungal bioluminescence.</title>
        <authorList>
            <person name="Tsai I.J."/>
        </authorList>
    </citation>
    <scope>NUCLEOTIDE SEQUENCE</scope>
    <source>
        <strain evidence="2">160909Yilan</strain>
    </source>
</reference>
<organism evidence="2 3">
    <name type="scientific">Mycena sanguinolenta</name>
    <dbReference type="NCBI Taxonomy" id="230812"/>
    <lineage>
        <taxon>Eukaryota</taxon>
        <taxon>Fungi</taxon>
        <taxon>Dikarya</taxon>
        <taxon>Basidiomycota</taxon>
        <taxon>Agaricomycotina</taxon>
        <taxon>Agaricomycetes</taxon>
        <taxon>Agaricomycetidae</taxon>
        <taxon>Agaricales</taxon>
        <taxon>Marasmiineae</taxon>
        <taxon>Mycenaceae</taxon>
        <taxon>Mycena</taxon>
    </lineage>
</organism>
<evidence type="ECO:0000256" key="1">
    <source>
        <dbReference type="SAM" id="MobiDB-lite"/>
    </source>
</evidence>
<accession>A0A8H6X3H0</accession>
<comment type="caution">
    <text evidence="2">The sequence shown here is derived from an EMBL/GenBank/DDBJ whole genome shotgun (WGS) entry which is preliminary data.</text>
</comment>
<dbReference type="AlphaFoldDB" id="A0A8H6X3H0"/>
<feature type="compositionally biased region" description="Low complexity" evidence="1">
    <location>
        <begin position="1"/>
        <end position="26"/>
    </location>
</feature>
<evidence type="ECO:0000313" key="2">
    <source>
        <dbReference type="EMBL" id="KAF7333554.1"/>
    </source>
</evidence>
<feature type="region of interest" description="Disordered" evidence="1">
    <location>
        <begin position="1"/>
        <end position="29"/>
    </location>
</feature>